<organism evidence="3 4">
    <name type="scientific">Teretinema zuelzerae</name>
    <dbReference type="NCBI Taxonomy" id="156"/>
    <lineage>
        <taxon>Bacteria</taxon>
        <taxon>Pseudomonadati</taxon>
        <taxon>Spirochaetota</taxon>
        <taxon>Spirochaetia</taxon>
        <taxon>Spirochaetales</taxon>
        <taxon>Treponemataceae</taxon>
        <taxon>Teretinema</taxon>
    </lineage>
</organism>
<evidence type="ECO:0000256" key="2">
    <source>
        <dbReference type="SAM" id="Phobius"/>
    </source>
</evidence>
<keyword evidence="2" id="KW-1133">Transmembrane helix</keyword>
<evidence type="ECO:0000256" key="1">
    <source>
        <dbReference type="SAM" id="MobiDB-lite"/>
    </source>
</evidence>
<comment type="caution">
    <text evidence="3">The sequence shown here is derived from an EMBL/GenBank/DDBJ whole genome shotgun (WGS) entry which is preliminary data.</text>
</comment>
<keyword evidence="2" id="KW-0812">Transmembrane</keyword>
<proteinExistence type="predicted"/>
<feature type="transmembrane region" description="Helical" evidence="2">
    <location>
        <begin position="75"/>
        <end position="95"/>
    </location>
</feature>
<feature type="compositionally biased region" description="Pro residues" evidence="1">
    <location>
        <begin position="46"/>
        <end position="59"/>
    </location>
</feature>
<dbReference type="EMBL" id="JAINWA010000003">
    <property type="protein sequence ID" value="MCD1655461.1"/>
    <property type="molecule type" value="Genomic_DNA"/>
</dbReference>
<reference evidence="3" key="1">
    <citation type="submission" date="2021-08" db="EMBL/GenBank/DDBJ databases">
        <title>Comparative analyses of Brucepasteria parasyntrophica and Teretinema zuelzerae.</title>
        <authorList>
            <person name="Song Y."/>
            <person name="Brune A."/>
        </authorList>
    </citation>
    <scope>NUCLEOTIDE SEQUENCE</scope>
    <source>
        <strain evidence="3">DSM 1903</strain>
    </source>
</reference>
<evidence type="ECO:0000313" key="3">
    <source>
        <dbReference type="EMBL" id="MCD1655461.1"/>
    </source>
</evidence>
<feature type="transmembrane region" description="Helical" evidence="2">
    <location>
        <begin position="115"/>
        <end position="135"/>
    </location>
</feature>
<protein>
    <submittedName>
        <fullName evidence="3">Uncharacterized protein</fullName>
    </submittedName>
</protein>
<name>A0AAE3EKC0_9SPIR</name>
<accession>A0AAE3EKC0</accession>
<keyword evidence="4" id="KW-1185">Reference proteome</keyword>
<gene>
    <name evidence="3" type="ORF">K7J14_12225</name>
</gene>
<sequence>MKRGIASFLAVLTVSTLIPLSGQTPRPAAAETPVPAHSEPSAGPSPGDPLPQWLPPPPDTASAVPSGLSPRAKKIASRAAFACTIGGMALAVFGISETFSSLTRGPDSGRLHRGLSFAVSGSVLAAGFSALRLILSDIRREPANPEGVPDQSGGASSD</sequence>
<dbReference type="AlphaFoldDB" id="A0AAE3EKC0"/>
<dbReference type="Proteomes" id="UP001198163">
    <property type="component" value="Unassembled WGS sequence"/>
</dbReference>
<feature type="region of interest" description="Disordered" evidence="1">
    <location>
        <begin position="22"/>
        <end position="69"/>
    </location>
</feature>
<keyword evidence="2" id="KW-0472">Membrane</keyword>
<dbReference type="RefSeq" id="WP_230756665.1">
    <property type="nucleotide sequence ID" value="NZ_JAINWA010000003.1"/>
</dbReference>
<evidence type="ECO:0000313" key="4">
    <source>
        <dbReference type="Proteomes" id="UP001198163"/>
    </source>
</evidence>